<dbReference type="Gene3D" id="3.40.630.10">
    <property type="entry name" value="Zn peptidases"/>
    <property type="match status" value="2"/>
</dbReference>
<evidence type="ECO:0000259" key="3">
    <source>
        <dbReference type="Pfam" id="PF07687"/>
    </source>
</evidence>
<keyword evidence="2" id="KW-0479">Metal-binding</keyword>
<dbReference type="FunCoup" id="D4H1R3">
    <property type="interactions" value="263"/>
</dbReference>
<protein>
    <submittedName>
        <fullName evidence="4">Amidohydrolase</fullName>
    </submittedName>
</protein>
<dbReference type="NCBIfam" id="TIGR01891">
    <property type="entry name" value="amidohydrolases"/>
    <property type="match status" value="1"/>
</dbReference>
<dbReference type="InterPro" id="IPR052030">
    <property type="entry name" value="Peptidase_M20/M20A_hydrolases"/>
</dbReference>
<dbReference type="OrthoDB" id="9777385at2"/>
<evidence type="ECO:0000313" key="5">
    <source>
        <dbReference type="Proteomes" id="UP000002012"/>
    </source>
</evidence>
<dbReference type="Proteomes" id="UP000002012">
    <property type="component" value="Chromosome"/>
</dbReference>
<dbReference type="KEGG" id="dap:Dacet_2060"/>
<gene>
    <name evidence="4" type="ordered locus">Dacet_2060</name>
</gene>
<reference evidence="4 5" key="1">
    <citation type="journal article" date="2010" name="Stand. Genomic Sci.">
        <title>Complete genome sequence of Denitrovibrio acetiphilus type strain (N2460).</title>
        <authorList>
            <person name="Kiss H."/>
            <person name="Lang E."/>
            <person name="Lapidus A."/>
            <person name="Copeland A."/>
            <person name="Nolan M."/>
            <person name="Glavina Del Rio T."/>
            <person name="Chen F."/>
            <person name="Lucas S."/>
            <person name="Tice H."/>
            <person name="Cheng J.F."/>
            <person name="Han C."/>
            <person name="Goodwin L."/>
            <person name="Pitluck S."/>
            <person name="Liolios K."/>
            <person name="Pati A."/>
            <person name="Ivanova N."/>
            <person name="Mavromatis K."/>
            <person name="Chen A."/>
            <person name="Palaniappan K."/>
            <person name="Land M."/>
            <person name="Hauser L."/>
            <person name="Chang Y.J."/>
            <person name="Jeffries C.D."/>
            <person name="Detter J.C."/>
            <person name="Brettin T."/>
            <person name="Spring S."/>
            <person name="Rohde M."/>
            <person name="Goker M."/>
            <person name="Woyke T."/>
            <person name="Bristow J."/>
            <person name="Eisen J.A."/>
            <person name="Markowitz V."/>
            <person name="Hugenholtz P."/>
            <person name="Kyrpides N.C."/>
            <person name="Klenk H.P."/>
        </authorList>
    </citation>
    <scope>NUCLEOTIDE SEQUENCE [LARGE SCALE GENOMIC DNA]</scope>
    <source>
        <strain evidence="5">DSM 12809 / NBRC 114555 / N2460</strain>
    </source>
</reference>
<dbReference type="MEROPS" id="M20.020"/>
<comment type="cofactor">
    <cofactor evidence="2">
        <name>Mn(2+)</name>
        <dbReference type="ChEBI" id="CHEBI:29035"/>
    </cofactor>
    <text evidence="2">The Mn(2+) ion enhances activity.</text>
</comment>
<dbReference type="Pfam" id="PF07687">
    <property type="entry name" value="M20_dimer"/>
    <property type="match status" value="1"/>
</dbReference>
<dbReference type="SUPFAM" id="SSF55031">
    <property type="entry name" value="Bacterial exopeptidase dimerisation domain"/>
    <property type="match status" value="1"/>
</dbReference>
<dbReference type="GO" id="GO:0005737">
    <property type="term" value="C:cytoplasm"/>
    <property type="evidence" value="ECO:0007669"/>
    <property type="project" value="TreeGrafter"/>
</dbReference>
<keyword evidence="1 4" id="KW-0378">Hydrolase</keyword>
<dbReference type="InterPro" id="IPR011650">
    <property type="entry name" value="Peptidase_M20_dimer"/>
</dbReference>
<dbReference type="GO" id="GO:0071713">
    <property type="term" value="F:para-aminobenzoyl-glutamate hydrolase activity"/>
    <property type="evidence" value="ECO:0007669"/>
    <property type="project" value="TreeGrafter"/>
</dbReference>
<evidence type="ECO:0000256" key="2">
    <source>
        <dbReference type="PIRSR" id="PIRSR005962-1"/>
    </source>
</evidence>
<evidence type="ECO:0000256" key="1">
    <source>
        <dbReference type="ARBA" id="ARBA00022801"/>
    </source>
</evidence>
<keyword evidence="2" id="KW-0464">Manganese</keyword>
<evidence type="ECO:0000313" key="4">
    <source>
        <dbReference type="EMBL" id="ADD68823.1"/>
    </source>
</evidence>
<feature type="binding site" evidence="2">
    <location>
        <position position="150"/>
    </location>
    <ligand>
        <name>Mn(2+)</name>
        <dbReference type="ChEBI" id="CHEBI:29035"/>
        <label>2</label>
    </ligand>
</feature>
<dbReference type="SUPFAM" id="SSF53187">
    <property type="entry name" value="Zn-dependent exopeptidases"/>
    <property type="match status" value="1"/>
</dbReference>
<feature type="binding site" evidence="2">
    <location>
        <position position="148"/>
    </location>
    <ligand>
        <name>Mn(2+)</name>
        <dbReference type="ChEBI" id="CHEBI:29035"/>
        <label>2</label>
    </ligand>
</feature>
<dbReference type="InterPro" id="IPR036264">
    <property type="entry name" value="Bact_exopeptidase_dim_dom"/>
</dbReference>
<dbReference type="STRING" id="522772.Dacet_2060"/>
<dbReference type="PANTHER" id="PTHR30575">
    <property type="entry name" value="PEPTIDASE M20"/>
    <property type="match status" value="1"/>
</dbReference>
<feature type="binding site" evidence="2">
    <location>
        <position position="184"/>
    </location>
    <ligand>
        <name>Mn(2+)</name>
        <dbReference type="ChEBI" id="CHEBI:29035"/>
        <label>2</label>
    </ligand>
</feature>
<dbReference type="InParanoid" id="D4H1R3"/>
<dbReference type="InterPro" id="IPR002933">
    <property type="entry name" value="Peptidase_M20"/>
</dbReference>
<feature type="binding site" evidence="2">
    <location>
        <position position="208"/>
    </location>
    <ligand>
        <name>Mn(2+)</name>
        <dbReference type="ChEBI" id="CHEBI:29035"/>
        <label>2</label>
    </ligand>
</feature>
<dbReference type="PANTHER" id="PTHR30575:SF3">
    <property type="entry name" value="PEPTIDASE M20 DIMERISATION DOMAIN-CONTAINING PROTEIN"/>
    <property type="match status" value="1"/>
</dbReference>
<dbReference type="Pfam" id="PF01546">
    <property type="entry name" value="Peptidase_M20"/>
    <property type="match status" value="1"/>
</dbReference>
<dbReference type="PIRSF" id="PIRSF005962">
    <property type="entry name" value="Pept_M20D_amidohydro"/>
    <property type="match status" value="1"/>
</dbReference>
<keyword evidence="5" id="KW-1185">Reference proteome</keyword>
<dbReference type="GO" id="GO:0046657">
    <property type="term" value="P:folic acid catabolic process"/>
    <property type="evidence" value="ECO:0007669"/>
    <property type="project" value="TreeGrafter"/>
</dbReference>
<dbReference type="PaxDb" id="522772-Dacet_2060"/>
<organism evidence="4 5">
    <name type="scientific">Denitrovibrio acetiphilus (strain DSM 12809 / NBRC 114555 / N2460)</name>
    <dbReference type="NCBI Taxonomy" id="522772"/>
    <lineage>
        <taxon>Bacteria</taxon>
        <taxon>Pseudomonadati</taxon>
        <taxon>Deferribacterota</taxon>
        <taxon>Deferribacteres</taxon>
        <taxon>Deferribacterales</taxon>
        <taxon>Geovibrionaceae</taxon>
        <taxon>Denitrovibrio</taxon>
    </lineage>
</organism>
<dbReference type="EMBL" id="CP001968">
    <property type="protein sequence ID" value="ADD68823.1"/>
    <property type="molecule type" value="Genomic_DNA"/>
</dbReference>
<proteinExistence type="predicted"/>
<dbReference type="HOGENOM" id="CLU_023257_2_1_0"/>
<dbReference type="GO" id="GO:0016805">
    <property type="term" value="F:dipeptidase activity"/>
    <property type="evidence" value="ECO:0007669"/>
    <property type="project" value="TreeGrafter"/>
</dbReference>
<dbReference type="RefSeq" id="WP_013011327.1">
    <property type="nucleotide sequence ID" value="NC_013943.1"/>
</dbReference>
<dbReference type="AlphaFoldDB" id="D4H1R3"/>
<sequence length="434" mass="46850">MTDRVKEIVDGIAGKLVQYRRDFHKHPESGWTEFRTTSIIASKLKELGYEIKLGKDVICKESMMGVPSEQDLELHMKRAVEQGADPELVQMMKGGLTGVVGELKCGEGPVMALRFDIDSNDISEVQDESHFPYREGFVSINQNAMHACGHDGHASIGLGVAEVLTKLKDQIKGTVRIIFQPGEEGVRGAGPMVDAGVVDGVDFILGGHIGFRATKTGQFICSTDKFLATTKFDVTFTGVPAHAGGAPEAGKNALLAAAAAALNLHAIPRHGEGASRITVGVLNAGQGRNVIPPNALIKVETRGETSEIDDFMFESAKNVIDGAAKMYGVKYDLKLMGKTKSGESDAEMMEIVKKIAESMDFFDKNEIIDKTNMGGSEDYSHMMTAVQKSGGKGTFVMFGSELTAGHHDYHFNFDESCLAPGVELYVRSVLNILS</sequence>
<name>D4H1R3_DENA2</name>
<dbReference type="InterPro" id="IPR017439">
    <property type="entry name" value="Amidohydrolase"/>
</dbReference>
<dbReference type="GO" id="GO:0046872">
    <property type="term" value="F:metal ion binding"/>
    <property type="evidence" value="ECO:0007669"/>
    <property type="project" value="UniProtKB-KW"/>
</dbReference>
<accession>D4H1R3</accession>
<dbReference type="eggNOG" id="COG1473">
    <property type="taxonomic scope" value="Bacteria"/>
</dbReference>
<feature type="domain" description="Peptidase M20 dimerisation" evidence="3">
    <location>
        <begin position="232"/>
        <end position="315"/>
    </location>
</feature>
<feature type="binding site" evidence="2">
    <location>
        <position position="407"/>
    </location>
    <ligand>
        <name>Mn(2+)</name>
        <dbReference type="ChEBI" id="CHEBI:29035"/>
        <label>2</label>
    </ligand>
</feature>